<accession>A0ABU7W9V2</accession>
<dbReference type="EMBL" id="JAZHBM010000001">
    <property type="protein sequence ID" value="MEF3080744.1"/>
    <property type="molecule type" value="Genomic_DNA"/>
</dbReference>
<sequence length="157" mass="16766">MTMITHDRAASIRQRSQGFSLIEVLIALVVLAIGLLGLGLLQTMNLRYTQSANQRTVATTLAGELLDTIRTNRSLANAYAMTPSDFTVKPTRGTGCGSIANLNAAANATRWRCEVMEKLGDGASAEVITTGLPQISVSITWDDLPGETASVRLETTL</sequence>
<dbReference type="InterPro" id="IPR013362">
    <property type="entry name" value="Pilus_4_PilV"/>
</dbReference>
<organism evidence="2 3">
    <name type="scientific">Luteimonas flava</name>
    <dbReference type="NCBI Taxonomy" id="3115822"/>
    <lineage>
        <taxon>Bacteria</taxon>
        <taxon>Pseudomonadati</taxon>
        <taxon>Pseudomonadota</taxon>
        <taxon>Gammaproteobacteria</taxon>
        <taxon>Lysobacterales</taxon>
        <taxon>Lysobacteraceae</taxon>
        <taxon>Luteimonas</taxon>
    </lineage>
</organism>
<dbReference type="InterPro" id="IPR012902">
    <property type="entry name" value="N_methyl_site"/>
</dbReference>
<dbReference type="NCBIfam" id="TIGR02523">
    <property type="entry name" value="type_IV_pilV"/>
    <property type="match status" value="1"/>
</dbReference>
<keyword evidence="3" id="KW-1185">Reference proteome</keyword>
<evidence type="ECO:0000313" key="3">
    <source>
        <dbReference type="Proteomes" id="UP001358324"/>
    </source>
</evidence>
<reference evidence="2 3" key="1">
    <citation type="submission" date="2024-01" db="EMBL/GenBank/DDBJ databases">
        <title>Novel species of the genus Luteimonas isolated from rivers.</title>
        <authorList>
            <person name="Lu H."/>
        </authorList>
    </citation>
    <scope>NUCLEOTIDE SEQUENCE [LARGE SCALE GENOMIC DNA]</scope>
    <source>
        <strain evidence="2 3">SMYT11W</strain>
    </source>
</reference>
<dbReference type="Pfam" id="PF07963">
    <property type="entry name" value="N_methyl"/>
    <property type="match status" value="1"/>
</dbReference>
<dbReference type="NCBIfam" id="TIGR02532">
    <property type="entry name" value="IV_pilin_GFxxxE"/>
    <property type="match status" value="1"/>
</dbReference>
<dbReference type="Proteomes" id="UP001358324">
    <property type="component" value="Unassembled WGS sequence"/>
</dbReference>
<comment type="caution">
    <text evidence="2">The sequence shown here is derived from an EMBL/GenBank/DDBJ whole genome shotgun (WGS) entry which is preliminary data.</text>
</comment>
<evidence type="ECO:0000313" key="2">
    <source>
        <dbReference type="EMBL" id="MEF3080744.1"/>
    </source>
</evidence>
<evidence type="ECO:0000256" key="1">
    <source>
        <dbReference type="SAM" id="Phobius"/>
    </source>
</evidence>
<keyword evidence="1" id="KW-0472">Membrane</keyword>
<proteinExistence type="predicted"/>
<keyword evidence="1" id="KW-0812">Transmembrane</keyword>
<feature type="transmembrane region" description="Helical" evidence="1">
    <location>
        <begin position="21"/>
        <end position="41"/>
    </location>
</feature>
<gene>
    <name evidence="2" type="primary">pilV</name>
    <name evidence="2" type="ORF">V3391_00735</name>
</gene>
<keyword evidence="1" id="KW-1133">Transmembrane helix</keyword>
<protein>
    <submittedName>
        <fullName evidence="2">Type IV pilus modification protein PilV</fullName>
    </submittedName>
</protein>
<dbReference type="RefSeq" id="WP_332076513.1">
    <property type="nucleotide sequence ID" value="NZ_JAZHBM010000001.1"/>
</dbReference>
<dbReference type="PROSITE" id="PS00409">
    <property type="entry name" value="PROKAR_NTER_METHYL"/>
    <property type="match status" value="1"/>
</dbReference>
<name>A0ABU7W9V2_9GAMM</name>